<sequence length="146" mass="16038">MYRFLSLVVAVALSLPVQAGSCDRVAREINAKLATPVNVTQFAGVLTALGGTGQLPNRYVSKQTARDAGWRPGRKLWSVPGLQGKSIGGDRFGNREHRLPAADWHEADLDYQGGKRNGKRLVYAGNGLRYVTVDHYQTFTEIPPCR</sequence>
<dbReference type="KEGG" id="maer:DAI18_13440"/>
<dbReference type="STRING" id="1122240.GCA_000620105_01595"/>
<feature type="signal peptide" evidence="7">
    <location>
        <begin position="1"/>
        <end position="19"/>
    </location>
</feature>
<evidence type="ECO:0000256" key="2">
    <source>
        <dbReference type="ARBA" id="ARBA00009006"/>
    </source>
</evidence>
<gene>
    <name evidence="8" type="ORF">DAI18_13440</name>
</gene>
<organism evidence="8 9">
    <name type="scientific">Microvirgula aerodenitrificans</name>
    <dbReference type="NCBI Taxonomy" id="57480"/>
    <lineage>
        <taxon>Bacteria</taxon>
        <taxon>Pseudomonadati</taxon>
        <taxon>Pseudomonadota</taxon>
        <taxon>Betaproteobacteria</taxon>
        <taxon>Neisseriales</taxon>
        <taxon>Aquaspirillaceae</taxon>
        <taxon>Microvirgula</taxon>
    </lineage>
</organism>
<dbReference type="Pfam" id="PF00545">
    <property type="entry name" value="Ribonuclease"/>
    <property type="match status" value="1"/>
</dbReference>
<accession>A0A2S0PC50</accession>
<evidence type="ECO:0000256" key="6">
    <source>
        <dbReference type="ARBA" id="ARBA00022801"/>
    </source>
</evidence>
<dbReference type="InterPro" id="IPR001887">
    <property type="entry name" value="Barnase"/>
</dbReference>
<feature type="chain" id="PRO_5025357966" description="Ribonuclease" evidence="7">
    <location>
        <begin position="20"/>
        <end position="146"/>
    </location>
</feature>
<dbReference type="Proteomes" id="UP000244173">
    <property type="component" value="Chromosome"/>
</dbReference>
<keyword evidence="7" id="KW-0732">Signal</keyword>
<dbReference type="Gene3D" id="3.10.450.30">
    <property type="entry name" value="Microbial ribonucleases"/>
    <property type="match status" value="1"/>
</dbReference>
<evidence type="ECO:0000256" key="1">
    <source>
        <dbReference type="ARBA" id="ARBA00004613"/>
    </source>
</evidence>
<comment type="similarity">
    <text evidence="2">Belongs to the ribonuclease N1/T1 family.</text>
</comment>
<reference evidence="8 9" key="1">
    <citation type="submission" date="2018-04" db="EMBL/GenBank/DDBJ databases">
        <title>Denitrifier Microvirgula.</title>
        <authorList>
            <person name="Anderson E."/>
            <person name="Jang J."/>
            <person name="Ishii S."/>
        </authorList>
    </citation>
    <scope>NUCLEOTIDE SEQUENCE [LARGE SCALE GENOMIC DNA]</scope>
    <source>
        <strain evidence="8 9">BE2.4</strain>
    </source>
</reference>
<keyword evidence="9" id="KW-1185">Reference proteome</keyword>
<evidence type="ECO:0000256" key="5">
    <source>
        <dbReference type="ARBA" id="ARBA00022722"/>
    </source>
</evidence>
<evidence type="ECO:0000313" key="8">
    <source>
        <dbReference type="EMBL" id="AVY94931.1"/>
    </source>
</evidence>
<name>A0A2S0PC50_9NEIS</name>
<protein>
    <recommendedName>
        <fullName evidence="3">Ribonuclease</fullName>
    </recommendedName>
</protein>
<dbReference type="EMBL" id="CP028519">
    <property type="protein sequence ID" value="AVY94931.1"/>
    <property type="molecule type" value="Genomic_DNA"/>
</dbReference>
<evidence type="ECO:0000256" key="7">
    <source>
        <dbReference type="SAM" id="SignalP"/>
    </source>
</evidence>
<dbReference type="RefSeq" id="WP_107889672.1">
    <property type="nucleotide sequence ID" value="NZ_CALFSO010000066.1"/>
</dbReference>
<dbReference type="GO" id="GO:0003723">
    <property type="term" value="F:RNA binding"/>
    <property type="evidence" value="ECO:0007669"/>
    <property type="project" value="InterPro"/>
</dbReference>
<dbReference type="PRINTS" id="PR00117">
    <property type="entry name" value="BARNASE"/>
</dbReference>
<keyword evidence="6" id="KW-0378">Hydrolase</keyword>
<dbReference type="InterPro" id="IPR016191">
    <property type="entry name" value="Ribonuclease/ribotoxin"/>
</dbReference>
<evidence type="ECO:0000313" key="9">
    <source>
        <dbReference type="Proteomes" id="UP000244173"/>
    </source>
</evidence>
<dbReference type="OrthoDB" id="5326845at2"/>
<dbReference type="AlphaFoldDB" id="A0A2S0PC50"/>
<comment type="subcellular location">
    <subcellularLocation>
        <location evidence="1">Secreted</location>
    </subcellularLocation>
</comment>
<dbReference type="GO" id="GO:0005576">
    <property type="term" value="C:extracellular region"/>
    <property type="evidence" value="ECO:0007669"/>
    <property type="project" value="UniProtKB-SubCell"/>
</dbReference>
<keyword evidence="5" id="KW-0540">Nuclease</keyword>
<dbReference type="GO" id="GO:0004521">
    <property type="term" value="F:RNA endonuclease activity"/>
    <property type="evidence" value="ECO:0007669"/>
    <property type="project" value="InterPro"/>
</dbReference>
<dbReference type="SUPFAM" id="SSF53933">
    <property type="entry name" value="Microbial ribonucleases"/>
    <property type="match status" value="1"/>
</dbReference>
<evidence type="ECO:0000256" key="4">
    <source>
        <dbReference type="ARBA" id="ARBA00022525"/>
    </source>
</evidence>
<dbReference type="GO" id="GO:0016787">
    <property type="term" value="F:hydrolase activity"/>
    <property type="evidence" value="ECO:0007669"/>
    <property type="project" value="UniProtKB-KW"/>
</dbReference>
<dbReference type="InterPro" id="IPR000026">
    <property type="entry name" value="N1-like"/>
</dbReference>
<keyword evidence="4" id="KW-0964">Secreted</keyword>
<proteinExistence type="inferred from homology"/>
<evidence type="ECO:0000256" key="3">
    <source>
        <dbReference type="ARBA" id="ARBA00022214"/>
    </source>
</evidence>